<accession>A0A7G9GEW0</accession>
<name>A0A7G9GEW0_9FIRM</name>
<sequence>MKKTIGIIGGMGPLATCDLFRKIIDTTDAGCDQEHVRVCIDNNTEIADRTEAILNGGKDPVPEIVKSAVRLQGMGSDVLIMPCNTAHFFYDRITPYVDIPFLHMIRETARELKCRGIKKAGLLATDGTCRSGVYKTAFDAAGVEMCVPSGENQRAVMDVIYKGVKAGNLSIDLNGFYYTMDDLFAKGAEVLVLGCTELPVAFELFHIDRPNIDPTLVLAEAAVRFVGAKIRNQAVIKETDKGGLSC</sequence>
<protein>
    <submittedName>
        <fullName evidence="3">Amino acid racemase</fullName>
        <ecNumber evidence="3">5.1.1.-</ecNumber>
    </submittedName>
</protein>
<gene>
    <name evidence="3" type="ORF">H9Q79_03370</name>
</gene>
<dbReference type="PROSITE" id="PS00923">
    <property type="entry name" value="ASP_GLU_RACEMASE_1"/>
    <property type="match status" value="1"/>
</dbReference>
<evidence type="ECO:0000313" key="4">
    <source>
        <dbReference type="Proteomes" id="UP000515860"/>
    </source>
</evidence>
<dbReference type="InterPro" id="IPR015942">
    <property type="entry name" value="Asp/Glu/hydantoin_racemase"/>
</dbReference>
<dbReference type="RefSeq" id="WP_118645937.1">
    <property type="nucleotide sequence ID" value="NZ_CP060635.1"/>
</dbReference>
<dbReference type="NCBIfam" id="TIGR00035">
    <property type="entry name" value="asp_race"/>
    <property type="match status" value="1"/>
</dbReference>
<dbReference type="InterPro" id="IPR004380">
    <property type="entry name" value="Asp_race"/>
</dbReference>
<dbReference type="PANTHER" id="PTHR21198">
    <property type="entry name" value="GLUTAMATE RACEMASE"/>
    <property type="match status" value="1"/>
</dbReference>
<evidence type="ECO:0000313" key="3">
    <source>
        <dbReference type="EMBL" id="QNM09342.1"/>
    </source>
</evidence>
<comment type="similarity">
    <text evidence="1">Belongs to the aspartate/glutamate racemases family.</text>
</comment>
<dbReference type="InterPro" id="IPR001920">
    <property type="entry name" value="Asp/Glu_race"/>
</dbReference>
<proteinExistence type="inferred from homology"/>
<dbReference type="Pfam" id="PF01177">
    <property type="entry name" value="Asp_Glu_race"/>
    <property type="match status" value="1"/>
</dbReference>
<evidence type="ECO:0000256" key="2">
    <source>
        <dbReference type="ARBA" id="ARBA00023235"/>
    </source>
</evidence>
<keyword evidence="4" id="KW-1185">Reference proteome</keyword>
<dbReference type="Gene3D" id="3.40.50.1860">
    <property type="match status" value="2"/>
</dbReference>
<organism evidence="3 4">
    <name type="scientific">Wansuia hejianensis</name>
    <dbReference type="NCBI Taxonomy" id="2763667"/>
    <lineage>
        <taxon>Bacteria</taxon>
        <taxon>Bacillati</taxon>
        <taxon>Bacillota</taxon>
        <taxon>Clostridia</taxon>
        <taxon>Lachnospirales</taxon>
        <taxon>Lachnospiraceae</taxon>
        <taxon>Wansuia</taxon>
    </lineage>
</organism>
<dbReference type="EC" id="5.1.1.-" evidence="3"/>
<dbReference type="Proteomes" id="UP000515860">
    <property type="component" value="Chromosome"/>
</dbReference>
<dbReference type="EMBL" id="CP060635">
    <property type="protein sequence ID" value="QNM09342.1"/>
    <property type="molecule type" value="Genomic_DNA"/>
</dbReference>
<dbReference type="InterPro" id="IPR018187">
    <property type="entry name" value="Asp/Glu_racemase_AS_1"/>
</dbReference>
<dbReference type="SUPFAM" id="SSF53681">
    <property type="entry name" value="Aspartate/glutamate racemase"/>
    <property type="match status" value="2"/>
</dbReference>
<dbReference type="PANTHER" id="PTHR21198:SF7">
    <property type="entry name" value="ASPARTATE-GLUTAMATE RACEMASE FAMILY"/>
    <property type="match status" value="1"/>
</dbReference>
<dbReference type="KEGG" id="whj:H9Q79_03370"/>
<keyword evidence="2 3" id="KW-0413">Isomerase</keyword>
<dbReference type="GO" id="GO:0047661">
    <property type="term" value="F:amino-acid racemase activity"/>
    <property type="evidence" value="ECO:0007669"/>
    <property type="project" value="InterPro"/>
</dbReference>
<evidence type="ECO:0000256" key="1">
    <source>
        <dbReference type="ARBA" id="ARBA00007847"/>
    </source>
</evidence>
<dbReference type="AlphaFoldDB" id="A0A7G9GEW0"/>
<reference evidence="3 4" key="1">
    <citation type="submission" date="2020-08" db="EMBL/GenBank/DDBJ databases">
        <authorList>
            <person name="Liu C."/>
            <person name="Sun Q."/>
        </authorList>
    </citation>
    <scope>NUCLEOTIDE SEQUENCE [LARGE SCALE GENOMIC DNA]</scope>
    <source>
        <strain evidence="3 4">NSJ-29</strain>
    </source>
</reference>